<feature type="transmembrane region" description="Helical" evidence="5">
    <location>
        <begin position="63"/>
        <end position="86"/>
    </location>
</feature>
<dbReference type="EMBL" id="JADFFM010000001">
    <property type="protein sequence ID" value="MBE9666854.1"/>
    <property type="molecule type" value="Genomic_DNA"/>
</dbReference>
<comment type="caution">
    <text evidence="7">The sequence shown here is derived from an EMBL/GenBank/DDBJ whole genome shotgun (WGS) entry which is preliminary data.</text>
</comment>
<evidence type="ECO:0000256" key="2">
    <source>
        <dbReference type="ARBA" id="ARBA00022692"/>
    </source>
</evidence>
<evidence type="ECO:0000256" key="5">
    <source>
        <dbReference type="SAM" id="Phobius"/>
    </source>
</evidence>
<dbReference type="Pfam" id="PF06271">
    <property type="entry name" value="RDD"/>
    <property type="match status" value="1"/>
</dbReference>
<evidence type="ECO:0000256" key="1">
    <source>
        <dbReference type="ARBA" id="ARBA00004141"/>
    </source>
</evidence>
<name>A0ABR9XHJ0_9SPHI</name>
<evidence type="ECO:0000259" key="6">
    <source>
        <dbReference type="Pfam" id="PF06271"/>
    </source>
</evidence>
<feature type="domain" description="RDD" evidence="6">
    <location>
        <begin position="18"/>
        <end position="151"/>
    </location>
</feature>
<keyword evidence="2 5" id="KW-0812">Transmembrane</keyword>
<dbReference type="Proteomes" id="UP000632774">
    <property type="component" value="Unassembled WGS sequence"/>
</dbReference>
<organism evidence="7 8">
    <name type="scientific">Mucilaginibacter boryungensis</name>
    <dbReference type="NCBI Taxonomy" id="768480"/>
    <lineage>
        <taxon>Bacteria</taxon>
        <taxon>Pseudomonadati</taxon>
        <taxon>Bacteroidota</taxon>
        <taxon>Sphingobacteriia</taxon>
        <taxon>Sphingobacteriales</taxon>
        <taxon>Sphingobacteriaceae</taxon>
        <taxon>Mucilaginibacter</taxon>
    </lineage>
</organism>
<evidence type="ECO:0000256" key="3">
    <source>
        <dbReference type="ARBA" id="ARBA00022989"/>
    </source>
</evidence>
<evidence type="ECO:0000313" key="7">
    <source>
        <dbReference type="EMBL" id="MBE9666854.1"/>
    </source>
</evidence>
<accession>A0ABR9XHJ0</accession>
<feature type="transmembrane region" description="Helical" evidence="5">
    <location>
        <begin position="117"/>
        <end position="138"/>
    </location>
</feature>
<dbReference type="InterPro" id="IPR010432">
    <property type="entry name" value="RDD"/>
</dbReference>
<evidence type="ECO:0000256" key="4">
    <source>
        <dbReference type="ARBA" id="ARBA00023136"/>
    </source>
</evidence>
<dbReference type="PANTHER" id="PTHR38480:SF1">
    <property type="entry name" value="SLR0254 PROTEIN"/>
    <property type="match status" value="1"/>
</dbReference>
<sequence length="250" mass="27793">METIKITTSQNVEIDYAVAGLGDRVVARIIDMSIFGGISYLGTIIFVGVSANSGRADWTKSTGFIVTIVIWLAFFVFYDLIAEIFFNGQSIGKRLMKIKVVSLNGARPSVGQYLLRWLFRAVDFGITLGSLAVVSIALTDDKQRTGDIIAGTTLVKTEPLNKFKDLFFQEPGAEHITTYPQVALLTDKDINLIHEVISYFKATGNSLLIYKLAMRIKAFLGVSYPPEINEYQFLEMIVQDYTTLTAGYEV</sequence>
<keyword evidence="4 5" id="KW-0472">Membrane</keyword>
<dbReference type="PANTHER" id="PTHR38480">
    <property type="entry name" value="SLR0254 PROTEIN"/>
    <property type="match status" value="1"/>
</dbReference>
<keyword evidence="8" id="KW-1185">Reference proteome</keyword>
<evidence type="ECO:0000313" key="8">
    <source>
        <dbReference type="Proteomes" id="UP000632774"/>
    </source>
</evidence>
<protein>
    <submittedName>
        <fullName evidence="7">RDD family protein</fullName>
    </submittedName>
</protein>
<comment type="subcellular location">
    <subcellularLocation>
        <location evidence="1">Membrane</location>
        <topology evidence="1">Multi-pass membrane protein</topology>
    </subcellularLocation>
</comment>
<feature type="transmembrane region" description="Helical" evidence="5">
    <location>
        <begin position="34"/>
        <end position="51"/>
    </location>
</feature>
<proteinExistence type="predicted"/>
<gene>
    <name evidence="7" type="ORF">IRJ18_10820</name>
</gene>
<reference evidence="7 8" key="1">
    <citation type="submission" date="2020-10" db="EMBL/GenBank/DDBJ databases">
        <title>Mucilaginibacter mali sp. nov., isolated from rhizosphere soil of apple orchard.</title>
        <authorList>
            <person name="Lee J.-S."/>
            <person name="Kim H.S."/>
            <person name="Kim J.-S."/>
        </authorList>
    </citation>
    <scope>NUCLEOTIDE SEQUENCE [LARGE SCALE GENOMIC DNA]</scope>
    <source>
        <strain evidence="7 8">KCTC 23157</strain>
    </source>
</reference>
<keyword evidence="3 5" id="KW-1133">Transmembrane helix</keyword>
<dbReference type="RefSeq" id="WP_194106191.1">
    <property type="nucleotide sequence ID" value="NZ_JADFFM010000001.1"/>
</dbReference>